<dbReference type="Pfam" id="PF12796">
    <property type="entry name" value="Ank_2"/>
    <property type="match status" value="2"/>
</dbReference>
<keyword evidence="2 3" id="KW-0040">ANK repeat</keyword>
<dbReference type="Proteomes" id="UP000662466">
    <property type="component" value="Unassembled WGS sequence"/>
</dbReference>
<keyword evidence="6" id="KW-1185">Reference proteome</keyword>
<dbReference type="SUPFAM" id="SSF48403">
    <property type="entry name" value="Ankyrin repeat"/>
    <property type="match status" value="2"/>
</dbReference>
<organism evidence="4 6">
    <name type="scientific">Aspergillus hiratsukae</name>
    <dbReference type="NCBI Taxonomy" id="1194566"/>
    <lineage>
        <taxon>Eukaryota</taxon>
        <taxon>Fungi</taxon>
        <taxon>Dikarya</taxon>
        <taxon>Ascomycota</taxon>
        <taxon>Pezizomycotina</taxon>
        <taxon>Eurotiomycetes</taxon>
        <taxon>Eurotiomycetidae</taxon>
        <taxon>Eurotiales</taxon>
        <taxon>Aspergillaceae</taxon>
        <taxon>Aspergillus</taxon>
        <taxon>Aspergillus subgen. Fumigati</taxon>
    </lineage>
</organism>
<dbReference type="EMBL" id="JACBAD010001936">
    <property type="protein sequence ID" value="KAF7128262.1"/>
    <property type="molecule type" value="Genomic_DNA"/>
</dbReference>
<dbReference type="SMART" id="SM00248">
    <property type="entry name" value="ANK"/>
    <property type="match status" value="8"/>
</dbReference>
<accession>A0A8H6UFJ0</accession>
<gene>
    <name evidence="4" type="ORF">CNMCM5793_002804</name>
    <name evidence="5" type="ORF">CNMCM6106_002906</name>
</gene>
<dbReference type="InterPro" id="IPR002110">
    <property type="entry name" value="Ankyrin_rpt"/>
</dbReference>
<protein>
    <recommendedName>
        <fullName evidence="7">Ankyrin repeat-containing domain protein</fullName>
    </recommendedName>
</protein>
<feature type="repeat" description="ANK" evidence="3">
    <location>
        <begin position="345"/>
        <end position="382"/>
    </location>
</feature>
<keyword evidence="1" id="KW-0677">Repeat</keyword>
<reference evidence="4" key="1">
    <citation type="submission" date="2020-06" db="EMBL/GenBank/DDBJ databases">
        <title>Draft genome sequences of strains closely related to Aspergillus parafelis and Aspergillus hiratsukae.</title>
        <authorList>
            <person name="Dos Santos R.A.C."/>
            <person name="Rivero-Menendez O."/>
            <person name="Steenwyk J.L."/>
            <person name="Mead M.E."/>
            <person name="Goldman G.H."/>
            <person name="Alastruey-Izquierdo A."/>
            <person name="Rokas A."/>
        </authorList>
    </citation>
    <scope>NUCLEOTIDE SEQUENCE</scope>
    <source>
        <strain evidence="4">CNM-CM5793</strain>
        <strain evidence="5">CNM-CM6106</strain>
    </source>
</reference>
<evidence type="ECO:0008006" key="7">
    <source>
        <dbReference type="Google" id="ProtNLM"/>
    </source>
</evidence>
<evidence type="ECO:0000313" key="6">
    <source>
        <dbReference type="Proteomes" id="UP000630445"/>
    </source>
</evidence>
<evidence type="ECO:0000256" key="1">
    <source>
        <dbReference type="ARBA" id="ARBA00022737"/>
    </source>
</evidence>
<comment type="caution">
    <text evidence="4">The sequence shown here is derived from an EMBL/GenBank/DDBJ whole genome shotgun (WGS) entry which is preliminary data.</text>
</comment>
<dbReference type="PROSITE" id="PS50297">
    <property type="entry name" value="ANK_REP_REGION"/>
    <property type="match status" value="4"/>
</dbReference>
<evidence type="ECO:0000256" key="2">
    <source>
        <dbReference type="ARBA" id="ARBA00023043"/>
    </source>
</evidence>
<dbReference type="PROSITE" id="PS50088">
    <property type="entry name" value="ANK_REPEAT"/>
    <property type="match status" value="4"/>
</dbReference>
<dbReference type="PANTHER" id="PTHR24173">
    <property type="entry name" value="ANKYRIN REPEAT CONTAINING"/>
    <property type="match status" value="1"/>
</dbReference>
<dbReference type="PANTHER" id="PTHR24173:SF74">
    <property type="entry name" value="ANKYRIN REPEAT DOMAIN-CONTAINING PROTEIN 16"/>
    <property type="match status" value="1"/>
</dbReference>
<proteinExistence type="predicted"/>
<sequence>MSSPSAQQRRKLINSILRHPKNGDWDELSQLLDDPDVIAAGLEYRHENPLHEAIVGGHPEIVQRLINRGFSVEEKGPNTYSVMCMTPLHLAAQYKHVKIAHILLEAGADPTRLSVTDAEETQTQALLIDRLPSNQISLREWEQAVADAAANRHAKSLEILLRYYPGAVCQEILDQGLAQAAAYCRWDEHEMMLRPETVLWEAQIQVIRLLLAHGANPNWMSHPSARPILHMPVLAQAVINGNPQIVRFFLEKTGAAVHKRLPSERWYKNSSIYCPLGGSLLHVAAYGAPLETIQLLLANGADPLAQDDSNALPFHSACQAGRIDVVELLWSLSDSEHLESKATKEGWTPLFLAVVPASYDESAVSVLTFLVEKGADVNAQDRQGRTPLAFYIQQQGSYARERVIDLLRKHGADTEVIRDSEGRTVKDWAAEKGCVYDWDKQVQGE</sequence>
<evidence type="ECO:0000313" key="5">
    <source>
        <dbReference type="EMBL" id="KAF7167303.1"/>
    </source>
</evidence>
<dbReference type="Gene3D" id="1.25.40.20">
    <property type="entry name" value="Ankyrin repeat-containing domain"/>
    <property type="match status" value="3"/>
</dbReference>
<feature type="repeat" description="ANK" evidence="3">
    <location>
        <begin position="45"/>
        <end position="77"/>
    </location>
</feature>
<dbReference type="InterPro" id="IPR036770">
    <property type="entry name" value="Ankyrin_rpt-contain_sf"/>
</dbReference>
<name>A0A8H6UFJ0_9EURO</name>
<dbReference type="OrthoDB" id="4772757at2759"/>
<dbReference type="Proteomes" id="UP000630445">
    <property type="component" value="Unassembled WGS sequence"/>
</dbReference>
<dbReference type="PRINTS" id="PR01415">
    <property type="entry name" value="ANKYRIN"/>
</dbReference>
<feature type="repeat" description="ANK" evidence="3">
    <location>
        <begin position="83"/>
        <end position="115"/>
    </location>
</feature>
<evidence type="ECO:0000313" key="4">
    <source>
        <dbReference type="EMBL" id="KAF7128262.1"/>
    </source>
</evidence>
<dbReference type="EMBL" id="JACBAF010002115">
    <property type="protein sequence ID" value="KAF7167303.1"/>
    <property type="molecule type" value="Genomic_DNA"/>
</dbReference>
<dbReference type="AlphaFoldDB" id="A0A8H6UFJ0"/>
<evidence type="ECO:0000256" key="3">
    <source>
        <dbReference type="PROSITE-ProRule" id="PRU00023"/>
    </source>
</evidence>
<feature type="repeat" description="ANK" evidence="3">
    <location>
        <begin position="276"/>
        <end position="308"/>
    </location>
</feature>